<dbReference type="KEGG" id="bcho:BcFMB_06120"/>
<proteinExistence type="predicted"/>
<dbReference type="Proteomes" id="UP000028995">
    <property type="component" value="Unassembled WGS sequence"/>
</dbReference>
<dbReference type="Proteomes" id="UP000229907">
    <property type="component" value="Chromosome"/>
</dbReference>
<dbReference type="STRING" id="35760.BCHO_0748"/>
<protein>
    <submittedName>
        <fullName evidence="3">Flavin-nucleotide-binding protein</fullName>
    </submittedName>
</protein>
<dbReference type="Pfam" id="PF01243">
    <property type="entry name" value="PNPOx_N"/>
    <property type="match status" value="1"/>
</dbReference>
<dbReference type="SUPFAM" id="SSF50475">
    <property type="entry name" value="FMN-binding split barrel"/>
    <property type="match status" value="1"/>
</dbReference>
<gene>
    <name evidence="2" type="ORF">BcFMB_06120</name>
    <name evidence="3" type="ORF">BCHO_0748</name>
</gene>
<reference evidence="3 4" key="1">
    <citation type="submission" date="2014-03" db="EMBL/GenBank/DDBJ databases">
        <title>Genomics of Bifidobacteria.</title>
        <authorList>
            <person name="Ventura M."/>
            <person name="Milani C."/>
            <person name="Lugli G.A."/>
        </authorList>
    </citation>
    <scope>NUCLEOTIDE SEQUENCE [LARGE SCALE GENOMIC DNA]</scope>
    <source>
        <strain evidence="3 4">LMG 10510</strain>
    </source>
</reference>
<sequence length="134" mass="14811">MAQLTEAMKDFIKDNLAWVATVSPDGVPDLGPKMSMFALDDEHLAYHERTAGQTYRNLENGSPLVVAFVNFEQKKGYRFRGEVILHTDDAVYDEQVRLAKERGTKVPACVPVMTIDTIEDLSAGAHAGKTIAKD</sequence>
<evidence type="ECO:0000313" key="3">
    <source>
        <dbReference type="EMBL" id="KFI57330.1"/>
    </source>
</evidence>
<evidence type="ECO:0000259" key="1">
    <source>
        <dbReference type="Pfam" id="PF01243"/>
    </source>
</evidence>
<evidence type="ECO:0000313" key="2">
    <source>
        <dbReference type="EMBL" id="ATU20561.1"/>
    </source>
</evidence>
<dbReference type="PANTHER" id="PTHR40660:SF1">
    <property type="entry name" value="5'-PHOSPHATE OXIDASE PUTATIVE DOMAIN-CONTAINING PROTEIN-RELATED"/>
    <property type="match status" value="1"/>
</dbReference>
<dbReference type="OrthoDB" id="6196741at2"/>
<dbReference type="eggNOG" id="COG3576">
    <property type="taxonomic scope" value="Bacteria"/>
</dbReference>
<evidence type="ECO:0000313" key="4">
    <source>
        <dbReference type="Proteomes" id="UP000028995"/>
    </source>
</evidence>
<dbReference type="RefSeq" id="WP_024540425.1">
    <property type="nucleotide sequence ID" value="NZ_CP018044.1"/>
</dbReference>
<feature type="domain" description="Pyridoxamine 5'-phosphate oxidase N-terminal" evidence="1">
    <location>
        <begin position="4"/>
        <end position="102"/>
    </location>
</feature>
<reference evidence="2 5" key="2">
    <citation type="submission" date="2016-11" db="EMBL/GenBank/DDBJ databases">
        <title>complete genome sequence of Bifidobacterium choerinum strain FMB-1.</title>
        <authorList>
            <person name="Park C.-S."/>
            <person name="Jung D.-H."/>
            <person name="Choi D.-S."/>
        </authorList>
    </citation>
    <scope>NUCLEOTIDE SEQUENCE [LARGE SCALE GENOMIC DNA]</scope>
    <source>
        <strain evidence="2 5">FMB-1</strain>
    </source>
</reference>
<dbReference type="EMBL" id="CP018044">
    <property type="protein sequence ID" value="ATU20561.1"/>
    <property type="molecule type" value="Genomic_DNA"/>
</dbReference>
<accession>A0A087AEY0</accession>
<keyword evidence="4" id="KW-1185">Reference proteome</keyword>
<evidence type="ECO:0000313" key="5">
    <source>
        <dbReference type="Proteomes" id="UP000229907"/>
    </source>
</evidence>
<dbReference type="InterPro" id="IPR012349">
    <property type="entry name" value="Split_barrel_FMN-bd"/>
</dbReference>
<dbReference type="PANTHER" id="PTHR40660">
    <property type="entry name" value="5'-PHOSPHATE OXIDASE PUTATIVE DOMAIN-CONTAINING PROTEIN-RELATED"/>
    <property type="match status" value="1"/>
</dbReference>
<dbReference type="Gene3D" id="2.30.110.10">
    <property type="entry name" value="Electron Transport, Fmn-binding Protein, Chain A"/>
    <property type="match status" value="1"/>
</dbReference>
<organism evidence="3 4">
    <name type="scientific">Bifidobacterium choerinum</name>
    <dbReference type="NCBI Taxonomy" id="35760"/>
    <lineage>
        <taxon>Bacteria</taxon>
        <taxon>Bacillati</taxon>
        <taxon>Actinomycetota</taxon>
        <taxon>Actinomycetes</taxon>
        <taxon>Bifidobacteriales</taxon>
        <taxon>Bifidobacteriaceae</taxon>
        <taxon>Bifidobacterium</taxon>
    </lineage>
</organism>
<dbReference type="InterPro" id="IPR011576">
    <property type="entry name" value="Pyridox_Oxase_N"/>
</dbReference>
<dbReference type="EMBL" id="JGYU01000005">
    <property type="protein sequence ID" value="KFI57330.1"/>
    <property type="molecule type" value="Genomic_DNA"/>
</dbReference>
<dbReference type="AlphaFoldDB" id="A0A087AEY0"/>
<name>A0A087AEY0_9BIFI</name>